<dbReference type="KEGG" id="apuu:APUU_10733A"/>
<dbReference type="Proteomes" id="UP000654913">
    <property type="component" value="Chromosome 1"/>
</dbReference>
<reference evidence="1" key="1">
    <citation type="submission" date="2021-01" db="EMBL/GenBank/DDBJ databases">
        <authorList>
            <consortium name="Aspergillus puulaauensis MK2 genome sequencing consortium"/>
            <person name="Kazuki M."/>
            <person name="Futagami T."/>
        </authorList>
    </citation>
    <scope>NUCLEOTIDE SEQUENCE</scope>
    <source>
        <strain evidence="1">MK2</strain>
    </source>
</reference>
<evidence type="ECO:0000313" key="1">
    <source>
        <dbReference type="EMBL" id="BCS17905.1"/>
    </source>
</evidence>
<dbReference type="RefSeq" id="XP_041550099.1">
    <property type="nucleotide sequence ID" value="XM_041704074.1"/>
</dbReference>
<dbReference type="AlphaFoldDB" id="A0A7R8AHS9"/>
<dbReference type="EMBL" id="AP024443">
    <property type="protein sequence ID" value="BCS17905.1"/>
    <property type="molecule type" value="Genomic_DNA"/>
</dbReference>
<name>A0A7R8AHS9_9EURO</name>
<accession>A0A7R8AHS9</accession>
<gene>
    <name evidence="1" type="ORF">APUU_10733A</name>
</gene>
<organism evidence="1 2">
    <name type="scientific">Aspergillus puulaauensis</name>
    <dbReference type="NCBI Taxonomy" id="1220207"/>
    <lineage>
        <taxon>Eukaryota</taxon>
        <taxon>Fungi</taxon>
        <taxon>Dikarya</taxon>
        <taxon>Ascomycota</taxon>
        <taxon>Pezizomycotina</taxon>
        <taxon>Eurotiomycetes</taxon>
        <taxon>Eurotiomycetidae</taxon>
        <taxon>Eurotiales</taxon>
        <taxon>Aspergillaceae</taxon>
        <taxon>Aspergillus</taxon>
    </lineage>
</organism>
<proteinExistence type="predicted"/>
<keyword evidence="2" id="KW-1185">Reference proteome</keyword>
<sequence length="105" mass="11605">MVGEHGGEDVEVSGLLSNKDVDGVCSRLNHVSGFTDGLAATETGLGLKKKLHQNTPKIYCCSRILEISKRYSTEYDRKLILTSSLNVPQKTLHASPQVIYQLSEW</sequence>
<dbReference type="GeneID" id="64967910"/>
<protein>
    <submittedName>
        <fullName evidence="1">Uncharacterized protein</fullName>
    </submittedName>
</protein>
<reference evidence="1" key="2">
    <citation type="submission" date="2021-02" db="EMBL/GenBank/DDBJ databases">
        <title>Aspergillus puulaauensis MK2 genome sequence.</title>
        <authorList>
            <person name="Futagami T."/>
            <person name="Mori K."/>
            <person name="Kadooka C."/>
            <person name="Tanaka T."/>
        </authorList>
    </citation>
    <scope>NUCLEOTIDE SEQUENCE</scope>
    <source>
        <strain evidence="1">MK2</strain>
    </source>
</reference>
<evidence type="ECO:0000313" key="2">
    <source>
        <dbReference type="Proteomes" id="UP000654913"/>
    </source>
</evidence>